<dbReference type="InterPro" id="IPR047865">
    <property type="entry name" value="Ribosomal_uL10_bac_type"/>
</dbReference>
<accession>E0XSF6</accession>
<dbReference type="InterPro" id="IPR001790">
    <property type="entry name" value="Ribosomal_uL10"/>
</dbReference>
<dbReference type="GO" id="GO:0070180">
    <property type="term" value="F:large ribosomal subunit rRNA binding"/>
    <property type="evidence" value="ECO:0007669"/>
    <property type="project" value="UniProtKB-UniRule"/>
</dbReference>
<keyword evidence="6 8" id="KW-0687">Ribonucleoprotein</keyword>
<name>E0XSF6_9GAMM</name>
<dbReference type="AlphaFoldDB" id="E0XSF6"/>
<dbReference type="EMBL" id="GU474861">
    <property type="protein sequence ID" value="ADI17347.1"/>
    <property type="molecule type" value="Genomic_DNA"/>
</dbReference>
<dbReference type="InterPro" id="IPR002363">
    <property type="entry name" value="Ribosomal_uL10_CS_bac"/>
</dbReference>
<organism evidence="9">
    <name type="scientific">uncultured Oceanospirillales bacterium HF0070_21F08</name>
    <dbReference type="NCBI Taxonomy" id="710743"/>
    <lineage>
        <taxon>Bacteria</taxon>
        <taxon>Pseudomonadati</taxon>
        <taxon>Pseudomonadota</taxon>
        <taxon>Gammaproteobacteria</taxon>
        <taxon>Oceanospirillales</taxon>
        <taxon>environmental samples</taxon>
    </lineage>
</organism>
<dbReference type="PROSITE" id="PS01109">
    <property type="entry name" value="RIBOSOMAL_L10"/>
    <property type="match status" value="1"/>
</dbReference>
<dbReference type="InterPro" id="IPR043141">
    <property type="entry name" value="Ribosomal_uL10-like_sf"/>
</dbReference>
<dbReference type="GO" id="GO:0006412">
    <property type="term" value="P:translation"/>
    <property type="evidence" value="ECO:0007669"/>
    <property type="project" value="UniProtKB-UniRule"/>
</dbReference>
<keyword evidence="3 8" id="KW-0699">rRNA-binding</keyword>
<evidence type="ECO:0000256" key="3">
    <source>
        <dbReference type="ARBA" id="ARBA00022730"/>
    </source>
</evidence>
<reference evidence="9" key="1">
    <citation type="journal article" date="2011" name="Environ. Microbiol.">
        <title>Time-series analyses of Monterey Bay coastal microbial picoplankton using a 'genome proxy' microarray.</title>
        <authorList>
            <person name="Rich V.I."/>
            <person name="Pham V.D."/>
            <person name="Eppley J."/>
            <person name="Shi Y."/>
            <person name="DeLong E.F."/>
        </authorList>
    </citation>
    <scope>NUCLEOTIDE SEQUENCE</scope>
</reference>
<evidence type="ECO:0000256" key="7">
    <source>
        <dbReference type="ARBA" id="ARBA00035202"/>
    </source>
</evidence>
<dbReference type="PANTHER" id="PTHR11560">
    <property type="entry name" value="39S RIBOSOMAL PROTEIN L10, MITOCHONDRIAL"/>
    <property type="match status" value="1"/>
</dbReference>
<evidence type="ECO:0000256" key="8">
    <source>
        <dbReference type="HAMAP-Rule" id="MF_00362"/>
    </source>
</evidence>
<dbReference type="NCBIfam" id="NF000955">
    <property type="entry name" value="PRK00099.1-1"/>
    <property type="match status" value="1"/>
</dbReference>
<evidence type="ECO:0000256" key="6">
    <source>
        <dbReference type="ARBA" id="ARBA00023274"/>
    </source>
</evidence>
<dbReference type="FunFam" id="3.30.70.1730:FF:000001">
    <property type="entry name" value="50S ribosomal protein L10"/>
    <property type="match status" value="1"/>
</dbReference>
<comment type="similarity">
    <text evidence="2 8">Belongs to the universal ribosomal protein uL10 family.</text>
</comment>
<dbReference type="Gene3D" id="6.10.250.2350">
    <property type="match status" value="1"/>
</dbReference>
<evidence type="ECO:0000256" key="2">
    <source>
        <dbReference type="ARBA" id="ARBA00008889"/>
    </source>
</evidence>
<dbReference type="GO" id="GO:0015934">
    <property type="term" value="C:large ribosomal subunit"/>
    <property type="evidence" value="ECO:0007669"/>
    <property type="project" value="InterPro"/>
</dbReference>
<evidence type="ECO:0000256" key="1">
    <source>
        <dbReference type="ARBA" id="ARBA00002633"/>
    </source>
</evidence>
<protein>
    <recommendedName>
        <fullName evidence="7 8">Large ribosomal subunit protein uL10</fullName>
    </recommendedName>
</protein>
<dbReference type="CDD" id="cd05797">
    <property type="entry name" value="Ribosomal_L10"/>
    <property type="match status" value="1"/>
</dbReference>
<proteinExistence type="inferred from homology"/>
<keyword evidence="4 8" id="KW-0694">RNA-binding</keyword>
<evidence type="ECO:0000256" key="5">
    <source>
        <dbReference type="ARBA" id="ARBA00022980"/>
    </source>
</evidence>
<evidence type="ECO:0000256" key="4">
    <source>
        <dbReference type="ARBA" id="ARBA00022884"/>
    </source>
</evidence>
<keyword evidence="5 8" id="KW-0689">Ribosomal protein</keyword>
<dbReference type="HAMAP" id="MF_00362">
    <property type="entry name" value="Ribosomal_uL10"/>
    <property type="match status" value="1"/>
</dbReference>
<dbReference type="Gene3D" id="3.30.70.1730">
    <property type="match status" value="1"/>
</dbReference>
<evidence type="ECO:0000313" key="9">
    <source>
        <dbReference type="EMBL" id="ADI17347.1"/>
    </source>
</evidence>
<gene>
    <name evidence="8" type="primary">rplJ</name>
</gene>
<comment type="subunit">
    <text evidence="8">Part of the ribosomal stalk of the 50S ribosomal subunit. The N-terminus interacts with L11 and the large rRNA to form the base of the stalk. The C-terminus forms an elongated spine to which L12 dimers bind in a sequential fashion forming a multimeric L10(L12)X complex.</text>
</comment>
<comment type="function">
    <text evidence="1 8">Forms part of the ribosomal stalk, playing a central role in the interaction of the ribosome with GTP-bound translation factors.</text>
</comment>
<dbReference type="SUPFAM" id="SSF160369">
    <property type="entry name" value="Ribosomal protein L10-like"/>
    <property type="match status" value="1"/>
</dbReference>
<dbReference type="InterPro" id="IPR022973">
    <property type="entry name" value="Ribosomal_uL10_bac"/>
</dbReference>
<dbReference type="Pfam" id="PF00466">
    <property type="entry name" value="Ribosomal_L10"/>
    <property type="match status" value="1"/>
</dbReference>
<dbReference type="GO" id="GO:0003735">
    <property type="term" value="F:structural constituent of ribosome"/>
    <property type="evidence" value="ECO:0007669"/>
    <property type="project" value="InterPro"/>
</dbReference>
<sequence length="177" mass="18979">MPLNLEDKRAIVVSVNAAASEALSAVVADYRGLSVAQMTDLRHKARETGVYLKVVRNTLAKRAVEGTDYECLTDALVGPTVLAFSQEDPGAAARLIKDFAKDHDALEVKALAIGGVAYGAKDIDILAKLPTRDEAIAQLMSVMQAPVAKFVRTLNEVPGKFVRTMAAVKDQKQQEAA</sequence>